<evidence type="ECO:0000256" key="1">
    <source>
        <dbReference type="ARBA" id="ARBA00023121"/>
    </source>
</evidence>
<dbReference type="OrthoDB" id="9760324at2"/>
<dbReference type="PANTHER" id="PTHR33434">
    <property type="entry name" value="DEGV DOMAIN-CONTAINING PROTEIN DR_1986-RELATED"/>
    <property type="match status" value="1"/>
</dbReference>
<gene>
    <name evidence="2" type="ORF">FB461_0647</name>
</gene>
<dbReference type="GO" id="GO:0008289">
    <property type="term" value="F:lipid binding"/>
    <property type="evidence" value="ECO:0007669"/>
    <property type="project" value="UniProtKB-KW"/>
</dbReference>
<protein>
    <submittedName>
        <fullName evidence="2">DegV family protein with EDD domain</fullName>
    </submittedName>
</protein>
<dbReference type="AlphaFoldDB" id="A0A542ZV67"/>
<sequence>MVSPKRVSGRVGVVTDSTARFPGNPGSLVNLAAPIVVPLSVAIEDQSLADDLEIDSAALRTRLENGAVATTSQPGPGAFASAYARAAEQGYSQVVSIHLSAELSGTFHAATMAAEVAPLPVMVVDSRCAGAALGAAVAAAARVAADGASPYEVAQIALGVAGASSTTFIVDSLDHLRRGGRLSRPAAAVGSVLGVRPMLGLREGRIDVEYIARTRRAGLRRMAELAERFMDRGSEPEALVQHFAELSRGEELAAAIGERIGTVPRLVDAGCVLGAHVGPGMLGIALVEQRF</sequence>
<dbReference type="InterPro" id="IPR043168">
    <property type="entry name" value="DegV_C"/>
</dbReference>
<comment type="caution">
    <text evidence="2">The sequence shown here is derived from an EMBL/GenBank/DDBJ whole genome shotgun (WGS) entry which is preliminary data.</text>
</comment>
<proteinExistence type="predicted"/>
<keyword evidence="3" id="KW-1185">Reference proteome</keyword>
<evidence type="ECO:0000313" key="3">
    <source>
        <dbReference type="Proteomes" id="UP000315389"/>
    </source>
</evidence>
<dbReference type="InterPro" id="IPR050270">
    <property type="entry name" value="DegV_domain_contain"/>
</dbReference>
<dbReference type="NCBIfam" id="TIGR00762">
    <property type="entry name" value="DegV"/>
    <property type="match status" value="1"/>
</dbReference>
<evidence type="ECO:0000313" key="2">
    <source>
        <dbReference type="EMBL" id="TQL64156.1"/>
    </source>
</evidence>
<dbReference type="Pfam" id="PF02645">
    <property type="entry name" value="DegV"/>
    <property type="match status" value="1"/>
</dbReference>
<dbReference type="PROSITE" id="PS51482">
    <property type="entry name" value="DEGV"/>
    <property type="match status" value="1"/>
</dbReference>
<dbReference type="InterPro" id="IPR003797">
    <property type="entry name" value="DegV"/>
</dbReference>
<organism evidence="2 3">
    <name type="scientific">Rarobacter faecitabidus</name>
    <dbReference type="NCBI Taxonomy" id="13243"/>
    <lineage>
        <taxon>Bacteria</taxon>
        <taxon>Bacillati</taxon>
        <taxon>Actinomycetota</taxon>
        <taxon>Actinomycetes</taxon>
        <taxon>Micrococcales</taxon>
        <taxon>Rarobacteraceae</taxon>
        <taxon>Rarobacter</taxon>
    </lineage>
</organism>
<keyword evidence="1" id="KW-0446">Lipid-binding</keyword>
<dbReference type="EMBL" id="VFOS01000001">
    <property type="protein sequence ID" value="TQL64156.1"/>
    <property type="molecule type" value="Genomic_DNA"/>
</dbReference>
<reference evidence="2 3" key="1">
    <citation type="submission" date="2019-06" db="EMBL/GenBank/DDBJ databases">
        <title>Sequencing the genomes of 1000 actinobacteria strains.</title>
        <authorList>
            <person name="Klenk H.-P."/>
        </authorList>
    </citation>
    <scope>NUCLEOTIDE SEQUENCE [LARGE SCALE GENOMIC DNA]</scope>
    <source>
        <strain evidence="2 3">DSM 4813</strain>
    </source>
</reference>
<dbReference type="Gene3D" id="3.40.50.10170">
    <property type="match status" value="1"/>
</dbReference>
<dbReference type="SUPFAM" id="SSF82549">
    <property type="entry name" value="DAK1/DegV-like"/>
    <property type="match status" value="1"/>
</dbReference>
<dbReference type="Proteomes" id="UP000315389">
    <property type="component" value="Unassembled WGS sequence"/>
</dbReference>
<accession>A0A542ZV67</accession>
<dbReference type="PANTHER" id="PTHR33434:SF2">
    <property type="entry name" value="FATTY ACID-BINDING PROTEIN TM_1468"/>
    <property type="match status" value="1"/>
</dbReference>
<dbReference type="Gene3D" id="3.30.1180.10">
    <property type="match status" value="1"/>
</dbReference>
<dbReference type="RefSeq" id="WP_142118898.1">
    <property type="nucleotide sequence ID" value="NZ_BAAASV010000003.1"/>
</dbReference>
<name>A0A542ZV67_RARFA</name>